<dbReference type="AlphaFoldDB" id="A0A9D5X6Y5"/>
<evidence type="ECO:0000256" key="1">
    <source>
        <dbReference type="SAM" id="Phobius"/>
    </source>
</evidence>
<evidence type="ECO:0008006" key="4">
    <source>
        <dbReference type="Google" id="ProtNLM"/>
    </source>
</evidence>
<keyword evidence="1" id="KW-0812">Transmembrane</keyword>
<reference evidence="2" key="1">
    <citation type="submission" date="2020-04" db="EMBL/GenBank/DDBJ databases">
        <title>Deep metagenomics examines the oral microbiome during advanced dental caries in children, revealing novel taxa and co-occurrences with host molecules.</title>
        <authorList>
            <person name="Baker J.L."/>
            <person name="Morton J.T."/>
            <person name="Dinis M."/>
            <person name="Alvarez R."/>
            <person name="Tran N.C."/>
            <person name="Knight R."/>
            <person name="Edlund A."/>
        </authorList>
    </citation>
    <scope>NUCLEOTIDE SEQUENCE</scope>
    <source>
        <strain evidence="2">JCVI_3_bin.11</strain>
    </source>
</reference>
<feature type="transmembrane region" description="Helical" evidence="1">
    <location>
        <begin position="306"/>
        <end position="327"/>
    </location>
</feature>
<name>A0A9D5X6Y5_9ACTN</name>
<feature type="transmembrane region" description="Helical" evidence="1">
    <location>
        <begin position="427"/>
        <end position="448"/>
    </location>
</feature>
<feature type="transmembrane region" description="Helical" evidence="1">
    <location>
        <begin position="120"/>
        <end position="147"/>
    </location>
</feature>
<feature type="transmembrane region" description="Helical" evidence="1">
    <location>
        <begin position="238"/>
        <end position="259"/>
    </location>
</feature>
<keyword evidence="1" id="KW-0472">Membrane</keyword>
<keyword evidence="1" id="KW-1133">Transmembrane helix</keyword>
<feature type="transmembrane region" description="Helical" evidence="1">
    <location>
        <begin position="205"/>
        <end position="231"/>
    </location>
</feature>
<feature type="transmembrane region" description="Helical" evidence="1">
    <location>
        <begin position="587"/>
        <end position="604"/>
    </location>
</feature>
<gene>
    <name evidence="2" type="ORF">HXK24_01025</name>
</gene>
<organism evidence="2 3">
    <name type="scientific">Lancefieldella parvula</name>
    <dbReference type="NCBI Taxonomy" id="1382"/>
    <lineage>
        <taxon>Bacteria</taxon>
        <taxon>Bacillati</taxon>
        <taxon>Actinomycetota</taxon>
        <taxon>Coriobacteriia</taxon>
        <taxon>Coriobacteriales</taxon>
        <taxon>Atopobiaceae</taxon>
        <taxon>Lancefieldella</taxon>
    </lineage>
</organism>
<evidence type="ECO:0000313" key="3">
    <source>
        <dbReference type="Proteomes" id="UP000787322"/>
    </source>
</evidence>
<feature type="transmembrane region" description="Helical" evidence="1">
    <location>
        <begin position="504"/>
        <end position="521"/>
    </location>
</feature>
<comment type="caution">
    <text evidence="2">The sequence shown here is derived from an EMBL/GenBank/DDBJ whole genome shotgun (WGS) entry which is preliminary data.</text>
</comment>
<proteinExistence type="predicted"/>
<dbReference type="EMBL" id="JABZGU010000010">
    <property type="protein sequence ID" value="MBF4802403.1"/>
    <property type="molecule type" value="Genomic_DNA"/>
</dbReference>
<accession>A0A9D5X6Y5</accession>
<feature type="transmembrane region" description="Helical" evidence="1">
    <location>
        <begin position="84"/>
        <end position="108"/>
    </location>
</feature>
<feature type="transmembrane region" description="Helical" evidence="1">
    <location>
        <begin position="168"/>
        <end position="193"/>
    </location>
</feature>
<feature type="transmembrane region" description="Helical" evidence="1">
    <location>
        <begin position="374"/>
        <end position="407"/>
    </location>
</feature>
<evidence type="ECO:0000313" key="2">
    <source>
        <dbReference type="EMBL" id="MBF4802403.1"/>
    </source>
</evidence>
<sequence length="614" mass="66795">MANNVPQAPQRPDVPEQNLRLSGDVFIPAQVSAGQVPVLDRSELKLPSDLKVFWMLLKVQITMIWTTQVIGARKNFEKKVGANALPIVGGIFAVVGAIFMMVYIYGIATTLAIAGFTRLLPLAGILVGALPGVILTFVKANGVLFAYKDYDFIMSLPIKKSTIIYSRVAALYAAEGIWSITIMLPVFLAYFSFEAVTLPRLIGALFALLLGPNLAVSAAILLAFAVAALAAKLHFKNLGMVIGGVFGLFFMVVYLFFIFTVSFNADKFVPGVVDNFRDTVFNVASSVGVVYLPSLWIADFFNSGSLVSFLLFALVSVGAPAAIVAIISRFNDRINALVSEDKVQKKFTTKQISTKSATPFVALIRKEILTIIGYPAVFIYMLFGCLLMVILAFISMFFSTSSIVAYFVPASEVPRYLPLARTILGMITTWFGTSMFCAANSAAISYSLEGRSNWLMATMPVSPKQIFGAKIAVNMIYVLIFSVLTQIFFLIPGHITLETALRNVILPLCIVFLVSNVGLAIDIRRPNFDWTSVVDITKRSLSVTVSSLVGTLGSMFVIGGTFMMMIIPVIDSFSSSAGVVNETLPNIIFVTLSLVNAIIGYLIFNNTVHRGVRI</sequence>
<protein>
    <recommendedName>
        <fullName evidence="4">ABC-2 type transport system permease protein</fullName>
    </recommendedName>
</protein>
<dbReference type="Proteomes" id="UP000787322">
    <property type="component" value="Unassembled WGS sequence"/>
</dbReference>
<feature type="transmembrane region" description="Helical" evidence="1">
    <location>
        <begin position="469"/>
        <end position="492"/>
    </location>
</feature>
<feature type="transmembrane region" description="Helical" evidence="1">
    <location>
        <begin position="541"/>
        <end position="567"/>
    </location>
</feature>